<dbReference type="RefSeq" id="WP_173238015.1">
    <property type="nucleotide sequence ID" value="NZ_AP022839.1"/>
</dbReference>
<dbReference type="SUPFAM" id="SSF53474">
    <property type="entry name" value="alpha/beta-Hydrolases"/>
    <property type="match status" value="1"/>
</dbReference>
<proteinExistence type="predicted"/>
<evidence type="ECO:0000313" key="2">
    <source>
        <dbReference type="Proteomes" id="UP000502894"/>
    </source>
</evidence>
<dbReference type="EMBL" id="AP022839">
    <property type="protein sequence ID" value="BCA96782.1"/>
    <property type="molecule type" value="Genomic_DNA"/>
</dbReference>
<organism evidence="1 2">
    <name type="scientific">Legionella antarctica</name>
    <dbReference type="NCBI Taxonomy" id="2708020"/>
    <lineage>
        <taxon>Bacteria</taxon>
        <taxon>Pseudomonadati</taxon>
        <taxon>Pseudomonadota</taxon>
        <taxon>Gammaproteobacteria</taxon>
        <taxon>Legionellales</taxon>
        <taxon>Legionellaceae</taxon>
        <taxon>Legionella</taxon>
    </lineage>
</organism>
<reference evidence="1" key="1">
    <citation type="journal article" date="2020" name="Microbiol. Resour. Announc.">
        <title>Complete Genome Sequence of Novel Psychrotolerant Legionella Strain TUM19329, Isolated from Antarctic Lake Sediment.</title>
        <authorList>
            <person name="Shimada S."/>
            <person name="Nakai R."/>
            <person name="Aoki K."/>
            <person name="Shimoeda N."/>
            <person name="Ohno G."/>
            <person name="Miyazaki Y."/>
            <person name="Kudoh S."/>
            <person name="Imura S."/>
            <person name="Watanabe K."/>
            <person name="Ishii Y."/>
            <person name="Tateda K."/>
        </authorList>
    </citation>
    <scope>NUCLEOTIDE SEQUENCE [LARGE SCALE GENOMIC DNA]</scope>
    <source>
        <strain evidence="1">TUM19329</strain>
    </source>
</reference>
<dbReference type="KEGG" id="lant:TUM19329_31430"/>
<dbReference type="Proteomes" id="UP000502894">
    <property type="component" value="Chromosome"/>
</dbReference>
<evidence type="ECO:0000313" key="1">
    <source>
        <dbReference type="EMBL" id="BCA96782.1"/>
    </source>
</evidence>
<protein>
    <submittedName>
        <fullName evidence="1">Uncharacterized protein</fullName>
    </submittedName>
</protein>
<sequence>MQKKKILVITPVQHYPSYIEPIINPLSFLEEEYSIHPIDSLAKMQDIPNKEYYHYWEQELSKYLPHYDAFFGFSFGGIILQQCFSLFVNLNKPIVLFSTPTFADSTLTKKLGKVIALCKEGNMDDALFSLYKHVYYPHEIPSQEPHSFDPVLAAKRMIYGLTRVLETNSTFVLKENQVNHLHLIGERSHLVNKDNVAAPQQGILLSVPGAGMRMLRDNLPFCKRAILETLNSEAE</sequence>
<dbReference type="AlphaFoldDB" id="A0A6F8T9P7"/>
<name>A0A6F8T9P7_9GAMM</name>
<keyword evidence="2" id="KW-1185">Reference proteome</keyword>
<dbReference type="InterPro" id="IPR029058">
    <property type="entry name" value="AB_hydrolase_fold"/>
</dbReference>
<accession>A0A6F8T9P7</accession>
<gene>
    <name evidence="1" type="ORF">TUM19329_31430</name>
</gene>